<dbReference type="Proteomes" id="UP000011021">
    <property type="component" value="Unassembled WGS sequence"/>
</dbReference>
<dbReference type="InterPro" id="IPR014825">
    <property type="entry name" value="DNA_alkylation"/>
</dbReference>
<protein>
    <submittedName>
        <fullName evidence="1">DNA alkylation repair enzyme</fullName>
    </submittedName>
</protein>
<dbReference type="SUPFAM" id="SSF48371">
    <property type="entry name" value="ARM repeat"/>
    <property type="match status" value="1"/>
</dbReference>
<accession>E7RZ64</accession>
<name>E7RZ64_9BURK</name>
<gene>
    <name evidence="1" type="ORF">HMPREF0551_1978</name>
</gene>
<evidence type="ECO:0000313" key="2">
    <source>
        <dbReference type="Proteomes" id="UP000011021"/>
    </source>
</evidence>
<dbReference type="Pfam" id="PF08713">
    <property type="entry name" value="DNA_alkylation"/>
    <property type="match status" value="1"/>
</dbReference>
<reference evidence="1 2" key="1">
    <citation type="submission" date="2010-12" db="EMBL/GenBank/DDBJ databases">
        <authorList>
            <person name="Muzny D."/>
            <person name="Qin X."/>
            <person name="Deng J."/>
            <person name="Jiang H."/>
            <person name="Liu Y."/>
            <person name="Qu J."/>
            <person name="Song X.-Z."/>
            <person name="Zhang L."/>
            <person name="Thornton R."/>
            <person name="Coyle M."/>
            <person name="Francisco L."/>
            <person name="Jackson L."/>
            <person name="Javaid M."/>
            <person name="Korchina V."/>
            <person name="Kovar C."/>
            <person name="Mata R."/>
            <person name="Mathew T."/>
            <person name="Ngo R."/>
            <person name="Nguyen L."/>
            <person name="Nguyen N."/>
            <person name="Okwuonu G."/>
            <person name="Ongeri F."/>
            <person name="Pham C."/>
            <person name="Simmons D."/>
            <person name="Wilczek-Boney K."/>
            <person name="Hale W."/>
            <person name="Jakkamsetti A."/>
            <person name="Pham P."/>
            <person name="Ruth R."/>
            <person name="San Lucas F."/>
            <person name="Warren J."/>
            <person name="Zhang J."/>
            <person name="Zhao Z."/>
            <person name="Zhou C."/>
            <person name="Zhu D."/>
            <person name="Lee S."/>
            <person name="Bess C."/>
            <person name="Blankenburg K."/>
            <person name="Forbes L."/>
            <person name="Fu Q."/>
            <person name="Gubbala S."/>
            <person name="Hirani K."/>
            <person name="Jayaseelan J.C."/>
            <person name="Lara F."/>
            <person name="Munidasa M."/>
            <person name="Palculict T."/>
            <person name="Patil S."/>
            <person name="Pu L.-L."/>
            <person name="Saada N."/>
            <person name="Tang L."/>
            <person name="Weissenberger G."/>
            <person name="Zhu Y."/>
            <person name="Hemphill L."/>
            <person name="Shang Y."/>
            <person name="Youmans B."/>
            <person name="Ayvaz T."/>
            <person name="Ross M."/>
            <person name="Santibanez J."/>
            <person name="Aqrawi P."/>
            <person name="Gross S."/>
            <person name="Joshi V."/>
            <person name="Fowler G."/>
            <person name="Nazareth L."/>
            <person name="Reid J."/>
            <person name="Worley K."/>
            <person name="Petrosino J."/>
            <person name="Highlander S."/>
            <person name="Gibbs R."/>
        </authorList>
    </citation>
    <scope>NUCLEOTIDE SEQUENCE [LARGE SCALE GENOMIC DNA]</scope>
    <source>
        <strain evidence="1 2">ATCC 51599</strain>
    </source>
</reference>
<comment type="caution">
    <text evidence="1">The sequence shown here is derived from an EMBL/GenBank/DDBJ whole genome shotgun (WGS) entry which is preliminary data.</text>
</comment>
<dbReference type="CDD" id="cd07064">
    <property type="entry name" value="AlkD_like_1"/>
    <property type="match status" value="1"/>
</dbReference>
<dbReference type="Gene3D" id="1.20.1660.10">
    <property type="entry name" value="Hypothetical protein (EF3068)"/>
    <property type="match status" value="1"/>
</dbReference>
<dbReference type="Gene3D" id="1.25.40.290">
    <property type="entry name" value="ARM repeat domains"/>
    <property type="match status" value="1"/>
</dbReference>
<proteinExistence type="predicted"/>
<organism evidence="1 2">
    <name type="scientific">Lautropia mirabilis ATCC 51599</name>
    <dbReference type="NCBI Taxonomy" id="887898"/>
    <lineage>
        <taxon>Bacteria</taxon>
        <taxon>Pseudomonadati</taxon>
        <taxon>Pseudomonadota</taxon>
        <taxon>Betaproteobacteria</taxon>
        <taxon>Burkholderiales</taxon>
        <taxon>Burkholderiaceae</taxon>
        <taxon>Lautropia</taxon>
    </lineage>
</organism>
<dbReference type="STRING" id="887898.HMPREF0551_1978"/>
<dbReference type="HOGENOM" id="CLU_079880_1_1_4"/>
<dbReference type="AlphaFoldDB" id="E7RZ64"/>
<dbReference type="InterPro" id="IPR016024">
    <property type="entry name" value="ARM-type_fold"/>
</dbReference>
<evidence type="ECO:0000313" key="1">
    <source>
        <dbReference type="EMBL" id="EFV93863.1"/>
    </source>
</evidence>
<dbReference type="EMBL" id="AEQP01000022">
    <property type="protein sequence ID" value="EFV93863.1"/>
    <property type="molecule type" value="Genomic_DNA"/>
</dbReference>
<sequence>MLGVWEALSIMDAHEILAVLQAAAEPGRAPQMAAYMKHRFAFLGVGTPERRKLCRPFFRAARGQVPDWVFVRECWQSPFREMQYVAVDYLNEVKEQLVPADLDRVEALVVQKSWWDTVDALDKVVGSILLRHPEIRPRIMAWSLHENFWLRRIAIDCQLSLGAQTDRALLAEVIVNNLGQTEFFINKGIGWALRQYARQDPAWVLAFIETHRARMAPLSIREALKHLKG</sequence>
<keyword evidence="2" id="KW-1185">Reference proteome</keyword>
<dbReference type="eggNOG" id="COG4912">
    <property type="taxonomic scope" value="Bacteria"/>
</dbReference>
<dbReference type="PANTHER" id="PTHR34070">
    <property type="entry name" value="ARMADILLO-TYPE FOLD"/>
    <property type="match status" value="1"/>
</dbReference>
<dbReference type="PANTHER" id="PTHR34070:SF1">
    <property type="entry name" value="DNA ALKYLATION REPAIR PROTEIN"/>
    <property type="match status" value="1"/>
</dbReference>